<dbReference type="Pfam" id="PF00931">
    <property type="entry name" value="NB-ARC"/>
    <property type="match status" value="1"/>
</dbReference>
<dbReference type="SUPFAM" id="SSF52540">
    <property type="entry name" value="P-loop containing nucleoside triphosphate hydrolases"/>
    <property type="match status" value="1"/>
</dbReference>
<dbReference type="Proteomes" id="UP000237000">
    <property type="component" value="Unassembled WGS sequence"/>
</dbReference>
<dbReference type="PANTHER" id="PTHR33463">
    <property type="entry name" value="NB-ARC DOMAIN-CONTAINING PROTEIN-RELATED"/>
    <property type="match status" value="1"/>
</dbReference>
<dbReference type="GO" id="GO:0043531">
    <property type="term" value="F:ADP binding"/>
    <property type="evidence" value="ECO:0007669"/>
    <property type="project" value="InterPro"/>
</dbReference>
<dbReference type="AlphaFoldDB" id="A0A2P5ENT5"/>
<dbReference type="Pfam" id="PF13855">
    <property type="entry name" value="LRR_8"/>
    <property type="match status" value="1"/>
</dbReference>
<dbReference type="PANTHER" id="PTHR33463:SF220">
    <property type="entry name" value="NB-ARC DOMAIN-CONTAINING PROTEIN"/>
    <property type="match status" value="1"/>
</dbReference>
<evidence type="ECO:0000259" key="8">
    <source>
        <dbReference type="SMART" id="SM00382"/>
    </source>
</evidence>
<dbReference type="Gene3D" id="1.10.10.10">
    <property type="entry name" value="Winged helix-like DNA-binding domain superfamily/Winged helix DNA-binding domain"/>
    <property type="match status" value="1"/>
</dbReference>
<dbReference type="STRING" id="63057.A0A2P5ENT5"/>
<dbReference type="Gene3D" id="3.40.50.300">
    <property type="entry name" value="P-loop containing nucleotide triphosphate hydrolases"/>
    <property type="match status" value="1"/>
</dbReference>
<keyword evidence="10" id="KW-1185">Reference proteome</keyword>
<dbReference type="Pfam" id="PF23559">
    <property type="entry name" value="WHD_DRP"/>
    <property type="match status" value="1"/>
</dbReference>
<dbReference type="Gene3D" id="3.80.10.10">
    <property type="entry name" value="Ribonuclease Inhibitor"/>
    <property type="match status" value="2"/>
</dbReference>
<dbReference type="SUPFAM" id="SSF52058">
    <property type="entry name" value="L domain-like"/>
    <property type="match status" value="1"/>
</dbReference>
<dbReference type="EMBL" id="JXTC01000120">
    <property type="protein sequence ID" value="PON87217.1"/>
    <property type="molecule type" value="Genomic_DNA"/>
</dbReference>
<evidence type="ECO:0000313" key="10">
    <source>
        <dbReference type="Proteomes" id="UP000237000"/>
    </source>
</evidence>
<organism evidence="9 10">
    <name type="scientific">Trema orientale</name>
    <name type="common">Charcoal tree</name>
    <name type="synonym">Celtis orientalis</name>
    <dbReference type="NCBI Taxonomy" id="63057"/>
    <lineage>
        <taxon>Eukaryota</taxon>
        <taxon>Viridiplantae</taxon>
        <taxon>Streptophyta</taxon>
        <taxon>Embryophyta</taxon>
        <taxon>Tracheophyta</taxon>
        <taxon>Spermatophyta</taxon>
        <taxon>Magnoliopsida</taxon>
        <taxon>eudicotyledons</taxon>
        <taxon>Gunneridae</taxon>
        <taxon>Pentapetalae</taxon>
        <taxon>rosids</taxon>
        <taxon>fabids</taxon>
        <taxon>Rosales</taxon>
        <taxon>Cannabaceae</taxon>
        <taxon>Trema</taxon>
    </lineage>
</organism>
<dbReference type="FunFam" id="1.10.10.10:FF:000322">
    <property type="entry name" value="Probable disease resistance protein At1g63360"/>
    <property type="match status" value="1"/>
</dbReference>
<keyword evidence="7" id="KW-0175">Coiled coil</keyword>
<feature type="domain" description="AAA+ ATPase" evidence="8">
    <location>
        <begin position="177"/>
        <end position="317"/>
    </location>
</feature>
<dbReference type="InterPro" id="IPR042197">
    <property type="entry name" value="Apaf_helical"/>
</dbReference>
<evidence type="ECO:0000256" key="6">
    <source>
        <dbReference type="ARBA" id="ARBA00022840"/>
    </source>
</evidence>
<name>A0A2P5ENT5_TREOI</name>
<dbReference type="InterPro" id="IPR002182">
    <property type="entry name" value="NB-ARC"/>
</dbReference>
<evidence type="ECO:0000256" key="5">
    <source>
        <dbReference type="ARBA" id="ARBA00022821"/>
    </source>
</evidence>
<dbReference type="Gene3D" id="1.10.8.430">
    <property type="entry name" value="Helical domain of apoptotic protease-activating factors"/>
    <property type="match status" value="1"/>
</dbReference>
<dbReference type="FunFam" id="1.10.8.430:FF:000003">
    <property type="entry name" value="Probable disease resistance protein At5g66910"/>
    <property type="match status" value="1"/>
</dbReference>
<keyword evidence="3" id="KW-0677">Repeat</keyword>
<comment type="similarity">
    <text evidence="1">Belongs to the disease resistance NB-LRR family.</text>
</comment>
<evidence type="ECO:0000256" key="4">
    <source>
        <dbReference type="ARBA" id="ARBA00022741"/>
    </source>
</evidence>
<dbReference type="GO" id="GO:0006952">
    <property type="term" value="P:defense response"/>
    <property type="evidence" value="ECO:0007669"/>
    <property type="project" value="UniProtKB-KW"/>
</dbReference>
<keyword evidence="5" id="KW-0611">Plant defense</keyword>
<dbReference type="InterPro" id="IPR003593">
    <property type="entry name" value="AAA+_ATPase"/>
</dbReference>
<dbReference type="SMART" id="SM00382">
    <property type="entry name" value="AAA"/>
    <property type="match status" value="1"/>
</dbReference>
<proteinExistence type="inferred from homology"/>
<dbReference type="InterPro" id="IPR050905">
    <property type="entry name" value="Plant_NBS-LRR"/>
</dbReference>
<dbReference type="InParanoid" id="A0A2P5ENT5"/>
<evidence type="ECO:0000313" key="9">
    <source>
        <dbReference type="EMBL" id="PON87217.1"/>
    </source>
</evidence>
<evidence type="ECO:0000256" key="7">
    <source>
        <dbReference type="SAM" id="Coils"/>
    </source>
</evidence>
<keyword evidence="4" id="KW-0547">Nucleotide-binding</keyword>
<dbReference type="PRINTS" id="PR00364">
    <property type="entry name" value="DISEASERSIST"/>
</dbReference>
<dbReference type="FunCoup" id="A0A2P5ENT5">
    <property type="interactions" value="1146"/>
</dbReference>
<dbReference type="InterPro" id="IPR032675">
    <property type="entry name" value="LRR_dom_sf"/>
</dbReference>
<dbReference type="InterPro" id="IPR036388">
    <property type="entry name" value="WH-like_DNA-bd_sf"/>
</dbReference>
<gene>
    <name evidence="9" type="ORF">TorRG33x02_169940</name>
</gene>
<dbReference type="FunFam" id="3.40.50.300:FF:001091">
    <property type="entry name" value="Probable disease resistance protein At1g61300"/>
    <property type="match status" value="1"/>
</dbReference>
<dbReference type="InterPro" id="IPR027417">
    <property type="entry name" value="P-loop_NTPase"/>
</dbReference>
<dbReference type="OrthoDB" id="664960at2759"/>
<dbReference type="GO" id="GO:0005524">
    <property type="term" value="F:ATP binding"/>
    <property type="evidence" value="ECO:0007669"/>
    <property type="project" value="UniProtKB-KW"/>
</dbReference>
<sequence>MGNCFSISLQSSSVDSVASCCYEFTAGRAKYVCNLEENLEALQNNLQDVTARKNDVVRRVKVAEEQQQLKRLEEVQRWISTVEAMETEASELLLRRSEEVNKLCLWSCCSKNYKSSYDFGKVVSERLAEVTDLRSKGDFRVVAETEPTAQVVQIPIEPTVGLESLFEKVWRDLGNENVRIMGLYGMGGVGKTTLLKSINNNFLNDPTNSYYVIWVVVSKDQTLEKIQNDIGEKVGCTGDKWRNKNSQQRAEDILKVLSKKKFVLLLDDIWERIDLSEVGVPWPNRKNGSKLVFTTRSMEVCSEMEADKKVEVMCLSRDKSWELFREKVGEQALNRHPDIPDLAKTVAKECAGLPLALITIGRTMACKTTPQEWRHAIRVLNTSASKFSGMVDKVLPRLKFSYDNLSSEKFKSCFLYCALFPEDLEIEKDELINYWMCEGYLDEYVDINDLQDQGYNIIGSLLYACLLEEGSEGSNSVKMHDVIRDMALWIACGCEEAGNRFLVKTNALLVEPPMIEKWNEAEKISCMKNSITSLSETPKCPNLSTLFLQCNELCQISNSFFQYMPKLTVLDLSWNAELRYLPKEISKLISLEYLNLSHTGIEQLPEELKNLVMLKYLNLEYLRRLDKIPQQVISSFSRLQVLNMYWCGMLFAEIEQDIVQCGGNVLLVQELQCLKNIITLDVSIKGVTALENFLTSKMLLKSTRSLYLRQLSTLHFLNLSSFLNMERLDRLDIFDCKSLEELKIDWDWERRDQYSQGKSPPLQCSMLEIKELFQGLREFSIVFCFNVMDLTALIFAPKLRFLLINECKAVEDIIRVEKLGDAPEMVKCLQPFPELESLTLMELPKLKNIYPKPLPFPCLKSIHVLQCKELKKLPICSEITRRGANKLTIMGEQSWWDELEWEDETTRDALLPCFQRRCSLKEQILEHRVRCRPNCTKLCIADFSFLFHSFFFWLSGLKARDMEERNDKNKATKSTTTHNH</sequence>
<protein>
    <submittedName>
        <fullName evidence="9">AAA+ ATPase domain containing protein</fullName>
    </submittedName>
</protein>
<dbReference type="InterPro" id="IPR001611">
    <property type="entry name" value="Leu-rich_rpt"/>
</dbReference>
<feature type="coiled-coil region" evidence="7">
    <location>
        <begin position="32"/>
        <end position="66"/>
    </location>
</feature>
<evidence type="ECO:0000256" key="3">
    <source>
        <dbReference type="ARBA" id="ARBA00022737"/>
    </source>
</evidence>
<keyword evidence="2" id="KW-0433">Leucine-rich repeat</keyword>
<reference evidence="10" key="1">
    <citation type="submission" date="2016-06" db="EMBL/GenBank/DDBJ databases">
        <title>Parallel loss of symbiosis genes in relatives of nitrogen-fixing non-legume Parasponia.</title>
        <authorList>
            <person name="Van Velzen R."/>
            <person name="Holmer R."/>
            <person name="Bu F."/>
            <person name="Rutten L."/>
            <person name="Van Zeijl A."/>
            <person name="Liu W."/>
            <person name="Santuari L."/>
            <person name="Cao Q."/>
            <person name="Sharma T."/>
            <person name="Shen D."/>
            <person name="Roswanjaya Y."/>
            <person name="Wardhani T."/>
            <person name="Kalhor M.S."/>
            <person name="Jansen J."/>
            <person name="Van den Hoogen J."/>
            <person name="Gungor B."/>
            <person name="Hartog M."/>
            <person name="Hontelez J."/>
            <person name="Verver J."/>
            <person name="Yang W.-C."/>
            <person name="Schijlen E."/>
            <person name="Repin R."/>
            <person name="Schilthuizen M."/>
            <person name="Schranz E."/>
            <person name="Heidstra R."/>
            <person name="Miyata K."/>
            <person name="Fedorova E."/>
            <person name="Kohlen W."/>
            <person name="Bisseling T."/>
            <person name="Smit S."/>
            <person name="Geurts R."/>
        </authorList>
    </citation>
    <scope>NUCLEOTIDE SEQUENCE [LARGE SCALE GENOMIC DNA]</scope>
    <source>
        <strain evidence="10">cv. RG33-2</strain>
    </source>
</reference>
<keyword evidence="6" id="KW-0067">ATP-binding</keyword>
<evidence type="ECO:0000256" key="2">
    <source>
        <dbReference type="ARBA" id="ARBA00022614"/>
    </source>
</evidence>
<dbReference type="InterPro" id="IPR058922">
    <property type="entry name" value="WHD_DRP"/>
</dbReference>
<accession>A0A2P5ENT5</accession>
<evidence type="ECO:0000256" key="1">
    <source>
        <dbReference type="ARBA" id="ARBA00008894"/>
    </source>
</evidence>
<comment type="caution">
    <text evidence="9">The sequence shown here is derived from an EMBL/GenBank/DDBJ whole genome shotgun (WGS) entry which is preliminary data.</text>
</comment>